<dbReference type="Proteomes" id="UP000663865">
    <property type="component" value="Unassembled WGS sequence"/>
</dbReference>
<dbReference type="Proteomes" id="UP000663872">
    <property type="component" value="Unassembled WGS sequence"/>
</dbReference>
<evidence type="ECO:0000313" key="7">
    <source>
        <dbReference type="EMBL" id="CAF4524307.1"/>
    </source>
</evidence>
<dbReference type="EMBL" id="CAJOBR010000424">
    <property type="protein sequence ID" value="CAF4507557.1"/>
    <property type="molecule type" value="Genomic_DNA"/>
</dbReference>
<gene>
    <name evidence="3" type="ORF">GRG538_LOCUS14182</name>
    <name evidence="5" type="ORF">HFQ381_LOCUS4098</name>
    <name evidence="2" type="ORF">KIK155_LOCUS7147</name>
    <name evidence="4" type="ORF">LUA448_LOCUS26838</name>
    <name evidence="6" type="ORF">QYT958_LOCUS5203</name>
    <name evidence="7" type="ORF">TOA249_LOCUS5245</name>
</gene>
<keyword evidence="1" id="KW-0812">Transmembrane</keyword>
<dbReference type="Proteomes" id="UP000663848">
    <property type="component" value="Unassembled WGS sequence"/>
</dbReference>
<dbReference type="Proteomes" id="UP000663833">
    <property type="component" value="Unassembled WGS sequence"/>
</dbReference>
<evidence type="ECO:0000313" key="4">
    <source>
        <dbReference type="EMBL" id="CAF3528494.1"/>
    </source>
</evidence>
<dbReference type="EMBL" id="CAJOBO010000157">
    <property type="protein sequence ID" value="CAF4146782.1"/>
    <property type="molecule type" value="Genomic_DNA"/>
</dbReference>
<dbReference type="Proteomes" id="UP000663838">
    <property type="component" value="Unassembled WGS sequence"/>
</dbReference>
<feature type="transmembrane region" description="Helical" evidence="1">
    <location>
        <begin position="12"/>
        <end position="32"/>
    </location>
</feature>
<evidence type="ECO:0000313" key="8">
    <source>
        <dbReference type="Proteomes" id="UP000663833"/>
    </source>
</evidence>
<evidence type="ECO:0000256" key="1">
    <source>
        <dbReference type="SAM" id="Phobius"/>
    </source>
</evidence>
<evidence type="ECO:0000313" key="3">
    <source>
        <dbReference type="EMBL" id="CAF3450564.1"/>
    </source>
</evidence>
<comment type="caution">
    <text evidence="4">The sequence shown here is derived from an EMBL/GenBank/DDBJ whole genome shotgun (WGS) entry which is preliminary data.</text>
</comment>
<accession>A0A818IQZ2</accession>
<evidence type="ECO:0000313" key="6">
    <source>
        <dbReference type="EMBL" id="CAF4507557.1"/>
    </source>
</evidence>
<sequence length="379" mass="44032">MNELETKLTLWAIVSIILFEVLIIICLCRWYVTRARPKKFYVKREEYEYIPDINSNSQAKFQSTILRPPHADELALVGTIRAPYPIVTYNRGIQNHAFYSNDEDKRMPPVLSSSLSSSSSSASSQHWLDLQSPIIKTAQLPPADYEIHSYPTDNYAYRHSVFPRPALIDFRQYREDYDDDDDDDDDDENDQLENYRFQSFRRPQVIVPQVQRIDTSTEFYGMNYKNVVPKSILKSSTSVTPPIDFLSTPYLQTKPTRTLSNHEQSPEVSIKFTTHRSIPITYSASITEKRPPIEPNLPLASNIQMKFANVNELNDIKWEVPREFQTVLQDTETFDSTSKRIVTATSDSRRFITQKNEMNLFRAHYLSKGDITQQKALEY</sequence>
<evidence type="ECO:0000313" key="5">
    <source>
        <dbReference type="EMBL" id="CAF4146782.1"/>
    </source>
</evidence>
<organism evidence="4 8">
    <name type="scientific">Rotaria socialis</name>
    <dbReference type="NCBI Taxonomy" id="392032"/>
    <lineage>
        <taxon>Eukaryota</taxon>
        <taxon>Metazoa</taxon>
        <taxon>Spiralia</taxon>
        <taxon>Gnathifera</taxon>
        <taxon>Rotifera</taxon>
        <taxon>Eurotatoria</taxon>
        <taxon>Bdelloidea</taxon>
        <taxon>Philodinida</taxon>
        <taxon>Philodinidae</taxon>
        <taxon>Rotaria</taxon>
    </lineage>
</organism>
<keyword evidence="1" id="KW-0472">Membrane</keyword>
<keyword evidence="1" id="KW-1133">Transmembrane helix</keyword>
<dbReference type="Proteomes" id="UP000663851">
    <property type="component" value="Unassembled WGS sequence"/>
</dbReference>
<dbReference type="AlphaFoldDB" id="A0A818IQZ2"/>
<evidence type="ECO:0000313" key="2">
    <source>
        <dbReference type="EMBL" id="CAF3390412.1"/>
    </source>
</evidence>
<dbReference type="EMBL" id="CAJNYV010000858">
    <property type="protein sequence ID" value="CAF3390412.1"/>
    <property type="molecule type" value="Genomic_DNA"/>
</dbReference>
<proteinExistence type="predicted"/>
<dbReference type="EMBL" id="CAJNYD010003609">
    <property type="protein sequence ID" value="CAF3528494.1"/>
    <property type="molecule type" value="Genomic_DNA"/>
</dbReference>
<name>A0A818IQZ2_9BILA</name>
<dbReference type="EMBL" id="CAJOBS010000209">
    <property type="protein sequence ID" value="CAF4524307.1"/>
    <property type="molecule type" value="Genomic_DNA"/>
</dbReference>
<dbReference type="EMBL" id="CAJNYT010002181">
    <property type="protein sequence ID" value="CAF3450564.1"/>
    <property type="molecule type" value="Genomic_DNA"/>
</dbReference>
<reference evidence="4" key="1">
    <citation type="submission" date="2021-02" db="EMBL/GenBank/DDBJ databases">
        <authorList>
            <person name="Nowell W R."/>
        </authorList>
    </citation>
    <scope>NUCLEOTIDE SEQUENCE</scope>
</reference>
<protein>
    <submittedName>
        <fullName evidence="4">Uncharacterized protein</fullName>
    </submittedName>
</protein>